<evidence type="ECO:0000313" key="1">
    <source>
        <dbReference type="EMBL" id="CEG45914.1"/>
    </source>
</evidence>
<evidence type="ECO:0000313" key="2">
    <source>
        <dbReference type="Proteomes" id="UP000054928"/>
    </source>
</evidence>
<accession>A0A0P1AYH5</accession>
<dbReference type="AlphaFoldDB" id="A0A0P1AYH5"/>
<organism evidence="1 2">
    <name type="scientific">Plasmopara halstedii</name>
    <name type="common">Downy mildew of sunflower</name>
    <dbReference type="NCBI Taxonomy" id="4781"/>
    <lineage>
        <taxon>Eukaryota</taxon>
        <taxon>Sar</taxon>
        <taxon>Stramenopiles</taxon>
        <taxon>Oomycota</taxon>
        <taxon>Peronosporomycetes</taxon>
        <taxon>Peronosporales</taxon>
        <taxon>Peronosporaceae</taxon>
        <taxon>Plasmopara</taxon>
    </lineage>
</organism>
<dbReference type="EMBL" id="CCYD01001864">
    <property type="protein sequence ID" value="CEG45914.1"/>
    <property type="molecule type" value="Genomic_DNA"/>
</dbReference>
<protein>
    <submittedName>
        <fullName evidence="1">Uncharacterized protein</fullName>
    </submittedName>
</protein>
<sequence length="56" mass="6206">MYLEETIKSGEECSDDLASDLKCQRADDEINFTSAAGIFLRSYRGTMELLGGGQRI</sequence>
<dbReference type="GeneID" id="36397302"/>
<reference evidence="2" key="1">
    <citation type="submission" date="2014-09" db="EMBL/GenBank/DDBJ databases">
        <authorList>
            <person name="Sharma Rahul"/>
            <person name="Thines Marco"/>
        </authorList>
    </citation>
    <scope>NUCLEOTIDE SEQUENCE [LARGE SCALE GENOMIC DNA]</scope>
</reference>
<keyword evidence="2" id="KW-1185">Reference proteome</keyword>
<proteinExistence type="predicted"/>
<dbReference type="Proteomes" id="UP000054928">
    <property type="component" value="Unassembled WGS sequence"/>
</dbReference>
<dbReference type="RefSeq" id="XP_024582283.1">
    <property type="nucleotide sequence ID" value="XM_024716711.1"/>
</dbReference>
<name>A0A0P1AYH5_PLAHL</name>